<sequence>MQFGPPEVRATLERHHKRRQINPKADDAGGEALLNMVADVQESIRLNSGGNGSEYPSFVNPEDPSMEMRVLYKEIWDWAKAILAEEDGVDLTHPPKGPKYPKFQWTKRRGSWKSMSVNPTSNSRAIASTSSTLTSSSNHVSHHAPTSTRTDNRHSSLAPSMSHHVGSFATVAKNRLYPPFLGQGPPTSVNPAAGQTLSCPVSSTPAWIPQPAVVMNTSPIPVASDNPIIPRAAANQHSCPPISPSMEAVTMDQYLEIARIKPGNDLTRGRLMMLGITHWSFFRSTSFEALVGYGFPPGTAYLLSEGVARLEDHFNWVI</sequence>
<reference evidence="3" key="1">
    <citation type="journal article" date="2011" name="Proc. Natl. Acad. Sci. U.S.A.">
        <title>Obligate biotrophy features unraveled by the genomic analysis of rust fungi.</title>
        <authorList>
            <person name="Duplessis S."/>
            <person name="Cuomo C.A."/>
            <person name="Lin Y.-C."/>
            <person name="Aerts A."/>
            <person name="Tisserant E."/>
            <person name="Veneault-Fourrey C."/>
            <person name="Joly D.L."/>
            <person name="Hacquard S."/>
            <person name="Amselem J."/>
            <person name="Cantarel B.L."/>
            <person name="Chiu R."/>
            <person name="Coutinho P.M."/>
            <person name="Feau N."/>
            <person name="Field M."/>
            <person name="Frey P."/>
            <person name="Gelhaye E."/>
            <person name="Goldberg J."/>
            <person name="Grabherr M.G."/>
            <person name="Kodira C.D."/>
            <person name="Kohler A."/>
            <person name="Kuees U."/>
            <person name="Lindquist E.A."/>
            <person name="Lucas S.M."/>
            <person name="Mago R."/>
            <person name="Mauceli E."/>
            <person name="Morin E."/>
            <person name="Murat C."/>
            <person name="Pangilinan J.L."/>
            <person name="Park R."/>
            <person name="Pearson M."/>
            <person name="Quesneville H."/>
            <person name="Rouhier N."/>
            <person name="Sakthikumar S."/>
            <person name="Salamov A.A."/>
            <person name="Schmutz J."/>
            <person name="Selles B."/>
            <person name="Shapiro H."/>
            <person name="Tanguay P."/>
            <person name="Tuskan G.A."/>
            <person name="Henrissat B."/>
            <person name="Van de Peer Y."/>
            <person name="Rouze P."/>
            <person name="Ellis J.G."/>
            <person name="Dodds P.N."/>
            <person name="Schein J.E."/>
            <person name="Zhong S."/>
            <person name="Hamelin R.C."/>
            <person name="Grigoriev I.V."/>
            <person name="Szabo L.J."/>
            <person name="Martin F."/>
        </authorList>
    </citation>
    <scope>NUCLEOTIDE SEQUENCE [LARGE SCALE GENOMIC DNA]</scope>
    <source>
        <strain evidence="3">CRL 75-36-700-3 / race SCCL</strain>
    </source>
</reference>
<dbReference type="KEGG" id="pgr:PGTG_22220"/>
<feature type="compositionally biased region" description="Polar residues" evidence="1">
    <location>
        <begin position="144"/>
        <end position="159"/>
    </location>
</feature>
<evidence type="ECO:0000313" key="2">
    <source>
        <dbReference type="EMBL" id="EHS64388.1"/>
    </source>
</evidence>
<organism evidence="2 3">
    <name type="scientific">Puccinia graminis f. sp. tritici (strain CRL 75-36-700-3 / race SCCL)</name>
    <name type="common">Black stem rust fungus</name>
    <dbReference type="NCBI Taxonomy" id="418459"/>
    <lineage>
        <taxon>Eukaryota</taxon>
        <taxon>Fungi</taxon>
        <taxon>Dikarya</taxon>
        <taxon>Basidiomycota</taxon>
        <taxon>Pucciniomycotina</taxon>
        <taxon>Pucciniomycetes</taxon>
        <taxon>Pucciniales</taxon>
        <taxon>Pucciniaceae</taxon>
        <taxon>Puccinia</taxon>
    </lineage>
</organism>
<dbReference type="Proteomes" id="UP000008783">
    <property type="component" value="Unassembled WGS sequence"/>
</dbReference>
<dbReference type="VEuPathDB" id="FungiDB:PGTG_22220"/>
<feature type="compositionally biased region" description="Low complexity" evidence="1">
    <location>
        <begin position="128"/>
        <end position="139"/>
    </location>
</feature>
<evidence type="ECO:0000256" key="1">
    <source>
        <dbReference type="SAM" id="MobiDB-lite"/>
    </source>
</evidence>
<keyword evidence="3" id="KW-1185">Reference proteome</keyword>
<dbReference type="AlphaFoldDB" id="H6QTX4"/>
<dbReference type="InParanoid" id="H6QTX4"/>
<accession>H6QTX4</accession>
<name>H6QTX4_PUCGT</name>
<dbReference type="HOGENOM" id="CLU_090078_0_0_1"/>
<dbReference type="OrthoDB" id="2500879at2759"/>
<feature type="compositionally biased region" description="Polar residues" evidence="1">
    <location>
        <begin position="113"/>
        <end position="127"/>
    </location>
</feature>
<dbReference type="RefSeq" id="XP_003889033.1">
    <property type="nucleotide sequence ID" value="XM_003888984.1"/>
</dbReference>
<feature type="region of interest" description="Disordered" evidence="1">
    <location>
        <begin position="111"/>
        <end position="161"/>
    </location>
</feature>
<gene>
    <name evidence="2" type="ORF">PGTG_22220</name>
</gene>
<evidence type="ECO:0000313" key="3">
    <source>
        <dbReference type="Proteomes" id="UP000008783"/>
    </source>
</evidence>
<protein>
    <submittedName>
        <fullName evidence="2">Uncharacterized protein</fullName>
    </submittedName>
</protein>
<dbReference type="EMBL" id="DS178324">
    <property type="protein sequence ID" value="EHS64388.1"/>
    <property type="molecule type" value="Genomic_DNA"/>
</dbReference>
<proteinExistence type="predicted"/>
<dbReference type="GeneID" id="13541825"/>